<evidence type="ECO:0000313" key="18">
    <source>
        <dbReference type="EMBL" id="OIR16962.1"/>
    </source>
</evidence>
<dbReference type="GO" id="GO:0003677">
    <property type="term" value="F:DNA binding"/>
    <property type="evidence" value="ECO:0007669"/>
    <property type="project" value="UniProtKB-KW"/>
</dbReference>
<organism evidence="18">
    <name type="scientific">mine drainage metagenome</name>
    <dbReference type="NCBI Taxonomy" id="410659"/>
    <lineage>
        <taxon>unclassified sequences</taxon>
        <taxon>metagenomes</taxon>
        <taxon>ecological metagenomes</taxon>
    </lineage>
</organism>
<keyword evidence="8" id="KW-0799">Topoisomerase</keyword>
<dbReference type="InterPro" id="IPR023405">
    <property type="entry name" value="Topo_IA_core_domain"/>
</dbReference>
<keyword evidence="10 18" id="KW-0413">Isomerase</keyword>
<dbReference type="InterPro" id="IPR028612">
    <property type="entry name" value="Topoisom_1_IA"/>
</dbReference>
<evidence type="ECO:0000256" key="5">
    <source>
        <dbReference type="ARBA" id="ARBA00022771"/>
    </source>
</evidence>
<sequence>MPSNLLIVESPAKAKTLKKYLGKDFEVLASYGHVRDLVPKTGAVDPDNNFAMQYETIARNSKHVDAIAKAAADADHIFLAPDPDREGEAIAWHIAELLKGKRALKGKKMQRVVFYEITQSAVKDAVAHPREISIPLVNAQQARRALDYLVGFNLSPLLWRKIRPGLSAGRVQSPALRLIVERELEIEKFKSQEYWTVHLDSQKSGIPFSAKLFQYQGKKLEQLSIGSQAEYDAIHAKLADAKLPPKVVRVEKKGKQRNPAAPFTTSTLQQEAVRKLGMTSDRTMRTAQSLYEGVDIGGQTIGLITYMRTDSVNLANEAVAEIRDYIRDNFAGDYLPAKQPVYKSKSKNAQEAHEAIRPTSILRTPDSLRAHLNIDQLRLYEMIWKRTLASQMAPARFDTVSVDIRLSSDDTLFRASGQTLVFPGFIGVYMEDVDDAEEEDSAKLPPLAEGDVLTVEKLYGEQHFTQPPPRYSEASLVKTLEEHGIGRPSTYATIISTLQAREYATLDKKRFMPTDVGRVVIKFLNEHFTRYVDYGFTANLEDELDEISEGKRDWIPVLEEFWKGFNKLIGEKKDVDRPGTEVLEEKCPKCGKPLSKRLGKRGSFIGCTGYPECDYTRSLGGDEDAGEARKELGVHPETNQPVLLLRGPYGPYVQLGEVEEGAKAKPKRVSWPKELPLENADLGSALKLLSLPKEVGTHPETGKKVIVNIGRFGPYIGHDGKFKSIPRTDSIFDIGLDRAVELLAQARTGGATVLRSLGEHPGDKAPIEVCSGRYGPYVRHGKINATLPKDVSPEAVTLEEALEMIAAKAAKGGMGKAKKPVAKKSATKTTKEKATAKSKATVKKATAKTVAEKPEVKKTTRTATTKAKTTTTKTATKKVGAKPAAKTPAAKKTTKK</sequence>
<dbReference type="GO" id="GO:0006265">
    <property type="term" value="P:DNA topological change"/>
    <property type="evidence" value="ECO:0007669"/>
    <property type="project" value="InterPro"/>
</dbReference>
<dbReference type="InterPro" id="IPR013498">
    <property type="entry name" value="Topo_IA_Znf"/>
</dbReference>
<dbReference type="Pfam" id="PF13368">
    <property type="entry name" value="Toprim_C_rpt"/>
    <property type="match status" value="3"/>
</dbReference>
<evidence type="ECO:0000256" key="11">
    <source>
        <dbReference type="ARBA" id="ARBA00030003"/>
    </source>
</evidence>
<evidence type="ECO:0000256" key="10">
    <source>
        <dbReference type="ARBA" id="ARBA00023235"/>
    </source>
</evidence>
<dbReference type="SMART" id="SM00436">
    <property type="entry name" value="TOP1Bc"/>
    <property type="match status" value="1"/>
</dbReference>
<protein>
    <recommendedName>
        <fullName evidence="3">DNA topoisomerase</fullName>
        <ecNumber evidence="3">5.6.2.1</ecNumber>
    </recommendedName>
    <alternativeName>
        <fullName evidence="14">Omega-protein</fullName>
    </alternativeName>
    <alternativeName>
        <fullName evidence="13">Relaxing enzyme</fullName>
    </alternativeName>
    <alternativeName>
        <fullName evidence="11">Swivelase</fullName>
    </alternativeName>
    <alternativeName>
        <fullName evidence="12">Untwisting enzyme</fullName>
    </alternativeName>
</protein>
<dbReference type="GO" id="GO:0005694">
    <property type="term" value="C:chromosome"/>
    <property type="evidence" value="ECO:0007669"/>
    <property type="project" value="InterPro"/>
</dbReference>
<evidence type="ECO:0000256" key="7">
    <source>
        <dbReference type="ARBA" id="ARBA00022842"/>
    </source>
</evidence>
<evidence type="ECO:0000256" key="4">
    <source>
        <dbReference type="ARBA" id="ARBA00022723"/>
    </source>
</evidence>
<dbReference type="CDD" id="cd03363">
    <property type="entry name" value="TOPRIM_TopoIA_TopoI"/>
    <property type="match status" value="1"/>
</dbReference>
<dbReference type="SUPFAM" id="SSF57783">
    <property type="entry name" value="Zinc beta-ribbon"/>
    <property type="match status" value="1"/>
</dbReference>
<feature type="domain" description="Topo IA-type catalytic" evidence="17">
    <location>
        <begin position="133"/>
        <end position="569"/>
    </location>
</feature>
<proteinExistence type="inferred from homology"/>
<dbReference type="InterPro" id="IPR003601">
    <property type="entry name" value="Topo_IA_2"/>
</dbReference>
<comment type="similarity">
    <text evidence="2">Belongs to the type IA topoisomerase family.</text>
</comment>
<dbReference type="Pfam" id="PF01396">
    <property type="entry name" value="Zn_ribbon_Top1"/>
    <property type="match status" value="1"/>
</dbReference>
<evidence type="ECO:0000256" key="6">
    <source>
        <dbReference type="ARBA" id="ARBA00022833"/>
    </source>
</evidence>
<dbReference type="InterPro" id="IPR034149">
    <property type="entry name" value="TOPRIM_TopoI"/>
</dbReference>
<dbReference type="InterPro" id="IPR005733">
    <property type="entry name" value="TopoI_bac-type"/>
</dbReference>
<evidence type="ECO:0000256" key="14">
    <source>
        <dbReference type="ARBA" id="ARBA00032877"/>
    </source>
</evidence>
<dbReference type="EC" id="5.6.2.1" evidence="3"/>
<evidence type="ECO:0000256" key="15">
    <source>
        <dbReference type="SAM" id="MobiDB-lite"/>
    </source>
</evidence>
<dbReference type="SMART" id="SM00437">
    <property type="entry name" value="TOP1Ac"/>
    <property type="match status" value="1"/>
</dbReference>
<comment type="caution">
    <text evidence="18">The sequence shown here is derived from an EMBL/GenBank/DDBJ whole genome shotgun (WGS) entry which is preliminary data.</text>
</comment>
<dbReference type="InterPro" id="IPR006171">
    <property type="entry name" value="TOPRIM_dom"/>
</dbReference>
<dbReference type="EMBL" id="MLJW01000006">
    <property type="protein sequence ID" value="OIR16962.1"/>
    <property type="molecule type" value="Genomic_DNA"/>
</dbReference>
<keyword evidence="7" id="KW-0460">Magnesium</keyword>
<keyword evidence="4" id="KW-0479">Metal-binding</keyword>
<evidence type="ECO:0000256" key="12">
    <source>
        <dbReference type="ARBA" id="ARBA00031985"/>
    </source>
</evidence>
<dbReference type="GO" id="GO:0003917">
    <property type="term" value="F:DNA topoisomerase type I (single strand cut, ATP-independent) activity"/>
    <property type="evidence" value="ECO:0007669"/>
    <property type="project" value="UniProtKB-EC"/>
</dbReference>
<evidence type="ECO:0000256" key="9">
    <source>
        <dbReference type="ARBA" id="ARBA00023125"/>
    </source>
</evidence>
<dbReference type="InterPro" id="IPR025589">
    <property type="entry name" value="Toprim_C_rpt"/>
</dbReference>
<dbReference type="Gene3D" id="2.70.20.10">
    <property type="entry name" value="Topoisomerase I, domain 3"/>
    <property type="match status" value="1"/>
</dbReference>
<dbReference type="InterPro" id="IPR023406">
    <property type="entry name" value="Topo_IA_AS"/>
</dbReference>
<dbReference type="Gene3D" id="3.40.50.140">
    <property type="match status" value="1"/>
</dbReference>
<evidence type="ECO:0000256" key="13">
    <source>
        <dbReference type="ARBA" id="ARBA00032235"/>
    </source>
</evidence>
<keyword evidence="9" id="KW-0238">DNA-binding</keyword>
<evidence type="ECO:0000256" key="1">
    <source>
        <dbReference type="ARBA" id="ARBA00000213"/>
    </source>
</evidence>
<dbReference type="NCBIfam" id="TIGR01051">
    <property type="entry name" value="topA_bact"/>
    <property type="match status" value="1"/>
</dbReference>
<dbReference type="InterPro" id="IPR000380">
    <property type="entry name" value="Topo_IA"/>
</dbReference>
<evidence type="ECO:0000256" key="2">
    <source>
        <dbReference type="ARBA" id="ARBA00009446"/>
    </source>
</evidence>
<dbReference type="InterPro" id="IPR013825">
    <property type="entry name" value="Topo_IA_cen_sub2"/>
</dbReference>
<dbReference type="HAMAP" id="MF_00952">
    <property type="entry name" value="Topoisom_1_prok"/>
    <property type="match status" value="1"/>
</dbReference>
<dbReference type="Gene3D" id="1.10.460.10">
    <property type="entry name" value="Topoisomerase I, domain 2"/>
    <property type="match status" value="1"/>
</dbReference>
<dbReference type="GO" id="GO:0008270">
    <property type="term" value="F:zinc ion binding"/>
    <property type="evidence" value="ECO:0007669"/>
    <property type="project" value="UniProtKB-KW"/>
</dbReference>
<dbReference type="PROSITE" id="PS00396">
    <property type="entry name" value="TOPO_IA_1"/>
    <property type="match status" value="1"/>
</dbReference>
<evidence type="ECO:0000256" key="8">
    <source>
        <dbReference type="ARBA" id="ARBA00023029"/>
    </source>
</evidence>
<comment type="catalytic activity">
    <reaction evidence="1">
        <text>ATP-independent breakage of single-stranded DNA, followed by passage and rejoining.</text>
        <dbReference type="EC" id="5.6.2.1"/>
    </reaction>
</comment>
<feature type="domain" description="Toprim" evidence="16">
    <location>
        <begin position="3"/>
        <end position="117"/>
    </location>
</feature>
<dbReference type="AlphaFoldDB" id="A0A1J5T7V9"/>
<keyword evidence="6" id="KW-0862">Zinc</keyword>
<dbReference type="PANTHER" id="PTHR42785">
    <property type="entry name" value="DNA TOPOISOMERASE, TYPE IA, CORE"/>
    <property type="match status" value="1"/>
</dbReference>
<reference evidence="18" key="1">
    <citation type="submission" date="2016-10" db="EMBL/GenBank/DDBJ databases">
        <title>Sequence of Gallionella enrichment culture.</title>
        <authorList>
            <person name="Poehlein A."/>
            <person name="Muehling M."/>
            <person name="Daniel R."/>
        </authorList>
    </citation>
    <scope>NUCLEOTIDE SEQUENCE</scope>
</reference>
<dbReference type="Pfam" id="PF01131">
    <property type="entry name" value="Topoisom_bac"/>
    <property type="match status" value="1"/>
</dbReference>
<keyword evidence="5" id="KW-0863">Zinc-finger</keyword>
<dbReference type="InterPro" id="IPR003602">
    <property type="entry name" value="Topo_IA_DNA-bd_dom"/>
</dbReference>
<dbReference type="PROSITE" id="PS52039">
    <property type="entry name" value="TOPO_IA_2"/>
    <property type="match status" value="1"/>
</dbReference>
<dbReference type="Pfam" id="PF01751">
    <property type="entry name" value="Toprim"/>
    <property type="match status" value="1"/>
</dbReference>
<accession>A0A1J5T7V9</accession>
<dbReference type="Gene3D" id="1.10.290.10">
    <property type="entry name" value="Topoisomerase I, domain 4"/>
    <property type="match status" value="1"/>
</dbReference>
<feature type="compositionally biased region" description="Low complexity" evidence="15">
    <location>
        <begin position="881"/>
        <end position="896"/>
    </location>
</feature>
<evidence type="ECO:0000256" key="3">
    <source>
        <dbReference type="ARBA" id="ARBA00012891"/>
    </source>
</evidence>
<dbReference type="InterPro" id="IPR013824">
    <property type="entry name" value="Topo_IA_cen_sub1"/>
</dbReference>
<dbReference type="InterPro" id="IPR013497">
    <property type="entry name" value="Topo_IA_cen"/>
</dbReference>
<dbReference type="InterPro" id="IPR013826">
    <property type="entry name" value="Topo_IA_cen_sub3"/>
</dbReference>
<dbReference type="CDD" id="cd00186">
    <property type="entry name" value="TOP1Ac"/>
    <property type="match status" value="1"/>
</dbReference>
<dbReference type="Gene3D" id="3.30.65.10">
    <property type="entry name" value="Bacterial Topoisomerase I, domain 1"/>
    <property type="match status" value="1"/>
</dbReference>
<feature type="region of interest" description="Disordered" evidence="15">
    <location>
        <begin position="818"/>
        <end position="896"/>
    </location>
</feature>
<evidence type="ECO:0000259" key="16">
    <source>
        <dbReference type="PROSITE" id="PS50880"/>
    </source>
</evidence>
<dbReference type="SUPFAM" id="SSF56712">
    <property type="entry name" value="Prokaryotic type I DNA topoisomerase"/>
    <property type="match status" value="1"/>
</dbReference>
<evidence type="ECO:0000259" key="17">
    <source>
        <dbReference type="PROSITE" id="PS52039"/>
    </source>
</evidence>
<name>A0A1J5T7V9_9ZZZZ</name>
<dbReference type="SMART" id="SM00493">
    <property type="entry name" value="TOPRIM"/>
    <property type="match status" value="1"/>
</dbReference>
<dbReference type="PRINTS" id="PR00417">
    <property type="entry name" value="PRTPISMRASEI"/>
</dbReference>
<dbReference type="PANTHER" id="PTHR42785:SF1">
    <property type="entry name" value="DNA TOPOISOMERASE"/>
    <property type="match status" value="1"/>
</dbReference>
<dbReference type="PROSITE" id="PS50880">
    <property type="entry name" value="TOPRIM"/>
    <property type="match status" value="1"/>
</dbReference>
<gene>
    <name evidence="18" type="primary">topA_1</name>
    <name evidence="18" type="ORF">GALL_27830</name>
</gene>
<feature type="compositionally biased region" description="Low complexity" evidence="15">
    <location>
        <begin position="861"/>
        <end position="874"/>
    </location>
</feature>